<reference evidence="10 11" key="1">
    <citation type="journal article" date="2018" name="Nat. Biotechnol.">
        <title>A standardized bacterial taxonomy based on genome phylogeny substantially revises the tree of life.</title>
        <authorList>
            <person name="Parks D.H."/>
            <person name="Chuvochina M."/>
            <person name="Waite D.W."/>
            <person name="Rinke C."/>
            <person name="Skarshewski A."/>
            <person name="Chaumeil P.A."/>
            <person name="Hugenholtz P."/>
        </authorList>
    </citation>
    <scope>NUCLEOTIDE SEQUENCE [LARGE SCALE GENOMIC DNA]</scope>
    <source>
        <strain evidence="10">UBA11306</strain>
    </source>
</reference>
<dbReference type="GO" id="GO:0051156">
    <property type="term" value="P:glucose 6-phosphate metabolic process"/>
    <property type="evidence" value="ECO:0007669"/>
    <property type="project" value="TreeGrafter"/>
</dbReference>
<comment type="similarity">
    <text evidence="2 8 9">Belongs to the GPI family.</text>
</comment>
<dbReference type="CDD" id="cd05015">
    <property type="entry name" value="SIS_PGI_1"/>
    <property type="match status" value="1"/>
</dbReference>
<sequence>MSKAVTFDYSTASSFFEQHELDYLKRQVAFLDSELRSKKGVGNDFLGWIELPTEYDKEEFSRIKKAAETIKSNSEVLVVIGIGGSYLGARAAIEFLSGNFHNFGSKKEKAAPQVVFAGNSISSTYLHDLIEYLEDKDFSINVISKSGTTTEPALAFRVLKDQLIKKYGKKDAIKRIYATTDRQKGALKEEATAEGYERFVIPDDVGGRFTVLTPVGLLPIAVAGFDIDALLAGAQEGQSAYASSDLSTNEAYQYAAIRNILYRKGKTTELLINYEPNMMYFGEWWKQLYGESEGKDFKGVYPSSANFSTDLHSLGQYIQDGQRNLFETVVKVKTPRFDLDVPSADEDLDGLRYLEGRTVDFVNTKAFQGTLLAHTDGFVPNLLVTIEDMGEKTLGQLIYFFEIAVAISGYLNGVNPFNQPGVEAYKKNMFALLGKPGFEALAEELNKRLEE</sequence>
<comment type="function">
    <text evidence="8">Catalyzes the reversible isomerization of glucose-6-phosphate to fructose-6-phosphate.</text>
</comment>
<evidence type="ECO:0000256" key="7">
    <source>
        <dbReference type="ARBA" id="ARBA00029321"/>
    </source>
</evidence>
<dbReference type="Pfam" id="PF00342">
    <property type="entry name" value="PGI"/>
    <property type="match status" value="1"/>
</dbReference>
<comment type="caution">
    <text evidence="10">The sequence shown here is derived from an EMBL/GenBank/DDBJ whole genome shotgun (WGS) entry which is preliminary data.</text>
</comment>
<evidence type="ECO:0000256" key="2">
    <source>
        <dbReference type="ARBA" id="ARBA00006604"/>
    </source>
</evidence>
<evidence type="ECO:0000313" key="10">
    <source>
        <dbReference type="EMBL" id="HCS93435.1"/>
    </source>
</evidence>
<dbReference type="PROSITE" id="PS51463">
    <property type="entry name" value="P_GLUCOSE_ISOMERASE_3"/>
    <property type="match status" value="1"/>
</dbReference>
<dbReference type="InterPro" id="IPR035476">
    <property type="entry name" value="SIS_PGI_1"/>
</dbReference>
<feature type="active site" evidence="8">
    <location>
        <position position="426"/>
    </location>
</feature>
<dbReference type="SUPFAM" id="SSF53697">
    <property type="entry name" value="SIS domain"/>
    <property type="match status" value="1"/>
</dbReference>
<dbReference type="PROSITE" id="PS00765">
    <property type="entry name" value="P_GLUCOSE_ISOMERASE_1"/>
    <property type="match status" value="1"/>
</dbReference>
<dbReference type="EMBL" id="DQHO01000013">
    <property type="protein sequence ID" value="HCS93435.1"/>
    <property type="molecule type" value="Genomic_DNA"/>
</dbReference>
<dbReference type="EC" id="5.3.1.9" evidence="8"/>
<feature type="active site" description="Proton donor" evidence="8">
    <location>
        <position position="291"/>
    </location>
</feature>
<dbReference type="PANTHER" id="PTHR11469:SF1">
    <property type="entry name" value="GLUCOSE-6-PHOSPHATE ISOMERASE"/>
    <property type="match status" value="1"/>
</dbReference>
<evidence type="ECO:0000256" key="6">
    <source>
        <dbReference type="ARBA" id="ARBA00023235"/>
    </source>
</evidence>
<organism evidence="10 11">
    <name type="scientific">Bavariicoccus seileri</name>
    <dbReference type="NCBI Taxonomy" id="549685"/>
    <lineage>
        <taxon>Bacteria</taxon>
        <taxon>Bacillati</taxon>
        <taxon>Bacillota</taxon>
        <taxon>Bacilli</taxon>
        <taxon>Lactobacillales</taxon>
        <taxon>Enterococcaceae</taxon>
        <taxon>Bavariicoccus</taxon>
    </lineage>
</organism>
<evidence type="ECO:0000256" key="4">
    <source>
        <dbReference type="ARBA" id="ARBA00022490"/>
    </source>
</evidence>
<comment type="pathway">
    <text evidence="8">Carbohydrate biosynthesis; gluconeogenesis.</text>
</comment>
<dbReference type="Proteomes" id="UP000262195">
    <property type="component" value="Unassembled WGS sequence"/>
</dbReference>
<dbReference type="PROSITE" id="PS00174">
    <property type="entry name" value="P_GLUCOSE_ISOMERASE_2"/>
    <property type="match status" value="1"/>
</dbReference>
<keyword evidence="4 8" id="KW-0963">Cytoplasm</keyword>
<dbReference type="GO" id="GO:0005829">
    <property type="term" value="C:cytosol"/>
    <property type="evidence" value="ECO:0007669"/>
    <property type="project" value="TreeGrafter"/>
</dbReference>
<evidence type="ECO:0000256" key="9">
    <source>
        <dbReference type="RuleBase" id="RU000612"/>
    </source>
</evidence>
<keyword evidence="3 8" id="KW-0312">Gluconeogenesis</keyword>
<comment type="caution">
    <text evidence="8">Lacks conserved residue(s) required for the propagation of feature annotation.</text>
</comment>
<dbReference type="InterPro" id="IPR046348">
    <property type="entry name" value="SIS_dom_sf"/>
</dbReference>
<evidence type="ECO:0000256" key="5">
    <source>
        <dbReference type="ARBA" id="ARBA00023152"/>
    </source>
</evidence>
<dbReference type="PRINTS" id="PR00662">
    <property type="entry name" value="G6PISOMERASE"/>
</dbReference>
<keyword evidence="5 8" id="KW-0324">Glycolysis</keyword>
<dbReference type="GO" id="GO:0004347">
    <property type="term" value="F:glucose-6-phosphate isomerase activity"/>
    <property type="evidence" value="ECO:0007669"/>
    <property type="project" value="UniProtKB-UniRule"/>
</dbReference>
<name>A0A3D4S3N3_9ENTE</name>
<dbReference type="FunFam" id="3.40.50.10490:FF:000016">
    <property type="entry name" value="Glucose-6-phosphate isomerase"/>
    <property type="match status" value="1"/>
</dbReference>
<dbReference type="AlphaFoldDB" id="A0A3D4S3N3"/>
<dbReference type="PANTHER" id="PTHR11469">
    <property type="entry name" value="GLUCOSE-6-PHOSPHATE ISOMERASE"/>
    <property type="match status" value="1"/>
</dbReference>
<proteinExistence type="inferred from homology"/>
<dbReference type="GO" id="GO:0006096">
    <property type="term" value="P:glycolytic process"/>
    <property type="evidence" value="ECO:0007669"/>
    <property type="project" value="UniProtKB-UniRule"/>
</dbReference>
<gene>
    <name evidence="8" type="primary">pgi</name>
    <name evidence="10" type="ORF">DIW15_01845</name>
</gene>
<comment type="subcellular location">
    <subcellularLocation>
        <location evidence="8">Cytoplasm</location>
    </subcellularLocation>
</comment>
<dbReference type="CDD" id="cd05016">
    <property type="entry name" value="SIS_PGI_2"/>
    <property type="match status" value="1"/>
</dbReference>
<dbReference type="InterPro" id="IPR001672">
    <property type="entry name" value="G6P_Isomerase"/>
</dbReference>
<accession>A0A3D4S3N3</accession>
<dbReference type="InterPro" id="IPR018189">
    <property type="entry name" value="Phosphoglucose_isomerase_CS"/>
</dbReference>
<dbReference type="UniPathway" id="UPA00138"/>
<dbReference type="FunFam" id="3.40.50.10490:FF:000015">
    <property type="entry name" value="Glucose-6-phosphate isomerase"/>
    <property type="match status" value="1"/>
</dbReference>
<keyword evidence="6 8" id="KW-0413">Isomerase</keyword>
<protein>
    <recommendedName>
        <fullName evidence="8">Glucose-6-phosphate isomerase</fullName>
        <shortName evidence="8">GPI</shortName>
        <ecNumber evidence="8">5.3.1.9</ecNumber>
    </recommendedName>
    <alternativeName>
        <fullName evidence="8">Phosphoglucose isomerase</fullName>
        <shortName evidence="8">PGI</shortName>
    </alternativeName>
    <alternativeName>
        <fullName evidence="8">Phosphohexose isomerase</fullName>
        <shortName evidence="8">PHI</shortName>
    </alternativeName>
</protein>
<dbReference type="InterPro" id="IPR035482">
    <property type="entry name" value="SIS_PGI_2"/>
</dbReference>
<comment type="pathway">
    <text evidence="1 8 9">Carbohydrate degradation; glycolysis; D-glyceraldehyde 3-phosphate and glycerone phosphate from D-glucose: step 2/4.</text>
</comment>
<dbReference type="HAMAP" id="MF_00473">
    <property type="entry name" value="G6P_isomerase"/>
    <property type="match status" value="1"/>
</dbReference>
<dbReference type="NCBIfam" id="NF010697">
    <property type="entry name" value="PRK14097.1"/>
    <property type="match status" value="1"/>
</dbReference>
<evidence type="ECO:0000256" key="8">
    <source>
        <dbReference type="HAMAP-Rule" id="MF_00473"/>
    </source>
</evidence>
<dbReference type="GO" id="GO:0097367">
    <property type="term" value="F:carbohydrate derivative binding"/>
    <property type="evidence" value="ECO:0007669"/>
    <property type="project" value="InterPro"/>
</dbReference>
<dbReference type="GO" id="GO:0006094">
    <property type="term" value="P:gluconeogenesis"/>
    <property type="evidence" value="ECO:0007669"/>
    <property type="project" value="UniProtKB-UniRule"/>
</dbReference>
<evidence type="ECO:0000256" key="1">
    <source>
        <dbReference type="ARBA" id="ARBA00004926"/>
    </source>
</evidence>
<comment type="catalytic activity">
    <reaction evidence="7 8 9">
        <text>alpha-D-glucose 6-phosphate = beta-D-fructose 6-phosphate</text>
        <dbReference type="Rhea" id="RHEA:11816"/>
        <dbReference type="ChEBI" id="CHEBI:57634"/>
        <dbReference type="ChEBI" id="CHEBI:58225"/>
        <dbReference type="EC" id="5.3.1.9"/>
    </reaction>
</comment>
<dbReference type="STRING" id="1121105.GCA_000421665_00001"/>
<evidence type="ECO:0000313" key="11">
    <source>
        <dbReference type="Proteomes" id="UP000262195"/>
    </source>
</evidence>
<dbReference type="GO" id="GO:0048029">
    <property type="term" value="F:monosaccharide binding"/>
    <property type="evidence" value="ECO:0007669"/>
    <property type="project" value="TreeGrafter"/>
</dbReference>
<dbReference type="Gene3D" id="3.40.50.10490">
    <property type="entry name" value="Glucose-6-phosphate isomerase like protein, domain 1"/>
    <property type="match status" value="2"/>
</dbReference>
<dbReference type="UniPathway" id="UPA00109">
    <property type="reaction ID" value="UER00181"/>
</dbReference>
<evidence type="ECO:0000256" key="3">
    <source>
        <dbReference type="ARBA" id="ARBA00022432"/>
    </source>
</evidence>